<dbReference type="EMBL" id="KV454008">
    <property type="protein sequence ID" value="ODQ44261.1"/>
    <property type="molecule type" value="Genomic_DNA"/>
</dbReference>
<organism evidence="1 2">
    <name type="scientific">Pichia membranifaciens NRRL Y-2026</name>
    <dbReference type="NCBI Taxonomy" id="763406"/>
    <lineage>
        <taxon>Eukaryota</taxon>
        <taxon>Fungi</taxon>
        <taxon>Dikarya</taxon>
        <taxon>Ascomycota</taxon>
        <taxon>Saccharomycotina</taxon>
        <taxon>Pichiomycetes</taxon>
        <taxon>Pichiales</taxon>
        <taxon>Pichiaceae</taxon>
        <taxon>Pichia</taxon>
    </lineage>
</organism>
<sequence>MYFIPICDPDNDRPVEAVETSGSTAAALVNTTAFQREHNRNSTYAGYDQGDLVKRATAILQVQAYQLYQWCVLRARIEHPYRLKHLHFACSKVLPWNFVVEDTDVQLYLQNPRFLWRFSLNNYEYFYQLLCKGIDRRHGYEVGFVDELLTYDRDTSQLVPYYVTHCGALESFVRNVLRRPSKECSKWYRMYDFGELLKDASYYGLDEYEKTEFRHSYDYYLQLIEPGTDYDTFVRILVTGHTLHDAGPLLKLVLEKERALQEAPVQDDAGERHKHIACV</sequence>
<evidence type="ECO:0000313" key="1">
    <source>
        <dbReference type="EMBL" id="ODQ44261.1"/>
    </source>
</evidence>
<dbReference type="Proteomes" id="UP000094455">
    <property type="component" value="Unassembled WGS sequence"/>
</dbReference>
<dbReference type="AlphaFoldDB" id="A0A1E3NDQ4"/>
<accession>A0A1E3NDQ4</accession>
<dbReference type="STRING" id="763406.A0A1E3NDQ4"/>
<evidence type="ECO:0000313" key="2">
    <source>
        <dbReference type="Proteomes" id="UP000094455"/>
    </source>
</evidence>
<name>A0A1E3NDQ4_9ASCO</name>
<dbReference type="GeneID" id="30178506"/>
<dbReference type="RefSeq" id="XP_019015374.1">
    <property type="nucleotide sequence ID" value="XM_019161819.1"/>
</dbReference>
<gene>
    <name evidence="1" type="ORF">PICMEDRAFT_179410</name>
</gene>
<dbReference type="OrthoDB" id="3998268at2759"/>
<protein>
    <submittedName>
        <fullName evidence="1">Uncharacterized protein</fullName>
    </submittedName>
</protein>
<keyword evidence="2" id="KW-1185">Reference proteome</keyword>
<reference evidence="1 2" key="1">
    <citation type="journal article" date="2016" name="Proc. Natl. Acad. Sci. U.S.A.">
        <title>Comparative genomics of biotechnologically important yeasts.</title>
        <authorList>
            <person name="Riley R."/>
            <person name="Haridas S."/>
            <person name="Wolfe K.H."/>
            <person name="Lopes M.R."/>
            <person name="Hittinger C.T."/>
            <person name="Goeker M."/>
            <person name="Salamov A.A."/>
            <person name="Wisecaver J.H."/>
            <person name="Long T.M."/>
            <person name="Calvey C.H."/>
            <person name="Aerts A.L."/>
            <person name="Barry K.W."/>
            <person name="Choi C."/>
            <person name="Clum A."/>
            <person name="Coughlan A.Y."/>
            <person name="Deshpande S."/>
            <person name="Douglass A.P."/>
            <person name="Hanson S.J."/>
            <person name="Klenk H.-P."/>
            <person name="LaButti K.M."/>
            <person name="Lapidus A."/>
            <person name="Lindquist E.A."/>
            <person name="Lipzen A.M."/>
            <person name="Meier-Kolthoff J.P."/>
            <person name="Ohm R.A."/>
            <person name="Otillar R.P."/>
            <person name="Pangilinan J.L."/>
            <person name="Peng Y."/>
            <person name="Rokas A."/>
            <person name="Rosa C.A."/>
            <person name="Scheuner C."/>
            <person name="Sibirny A.A."/>
            <person name="Slot J.C."/>
            <person name="Stielow J.B."/>
            <person name="Sun H."/>
            <person name="Kurtzman C.P."/>
            <person name="Blackwell M."/>
            <person name="Grigoriev I.V."/>
            <person name="Jeffries T.W."/>
        </authorList>
    </citation>
    <scope>NUCLEOTIDE SEQUENCE [LARGE SCALE GENOMIC DNA]</scope>
    <source>
        <strain evidence="1 2">NRRL Y-2026</strain>
    </source>
</reference>
<proteinExistence type="predicted"/>